<organism evidence="1 2">
    <name type="scientific">Acidiphilium rubrum</name>
    <dbReference type="NCBI Taxonomy" id="526"/>
    <lineage>
        <taxon>Bacteria</taxon>
        <taxon>Pseudomonadati</taxon>
        <taxon>Pseudomonadota</taxon>
        <taxon>Alphaproteobacteria</taxon>
        <taxon>Acetobacterales</taxon>
        <taxon>Acidocellaceae</taxon>
        <taxon>Acidiphilium</taxon>
    </lineage>
</organism>
<dbReference type="CDD" id="cd02440">
    <property type="entry name" value="AdoMet_MTases"/>
    <property type="match status" value="1"/>
</dbReference>
<protein>
    <submittedName>
        <fullName evidence="1">Cyclopropane-fatty-acyl-phospholipid synthase</fullName>
    </submittedName>
</protein>
<dbReference type="EMBL" id="FTNE01000024">
    <property type="protein sequence ID" value="SIR32404.1"/>
    <property type="molecule type" value="Genomic_DNA"/>
</dbReference>
<dbReference type="SUPFAM" id="SSF53335">
    <property type="entry name" value="S-adenosyl-L-methionine-dependent methyltransferases"/>
    <property type="match status" value="1"/>
</dbReference>
<dbReference type="Gene3D" id="3.40.50.150">
    <property type="entry name" value="Vaccinia Virus protein VP39"/>
    <property type="match status" value="1"/>
</dbReference>
<dbReference type="RefSeq" id="WP_029312551.1">
    <property type="nucleotide sequence ID" value="NZ_FTNE01000024.1"/>
</dbReference>
<accession>A0A8G2CMX2</accession>
<sequence length="342" mass="38507">MNFAATMADVAERLPIPDSLTRKGIAGLVGRTDRKLADASDTTERAFALEMARLPVALHADAANAQHYEVPAAFFGLVLGPRRKYSSCFYDTAQSTLAEAEIAALERTCANAGLGDGQRILELGCGWGSLSLWMAEHYPEATITAVSNSASQRAYIEAQAAARGFDNLTIITADMNDFETDARFDRVVSVEMFEHMSNWRALLGRIRHWLAPEGRLFLHVFSHRRGTYRFDHHDRADWIAQHFFTGGIMPSHGLITQFPDLFTLEADWRWSGAHYARTARDWLDNYDRHEGAIDDILQSVYRADAGLWKRRWRLFFLATEGLFGHRGGDAWGVSHYRLRPAG</sequence>
<name>A0A8G2CMX2_ACIRU</name>
<evidence type="ECO:0000313" key="2">
    <source>
        <dbReference type="Proteomes" id="UP000186308"/>
    </source>
</evidence>
<dbReference type="AlphaFoldDB" id="A0A8G2CMX2"/>
<dbReference type="Pfam" id="PF02353">
    <property type="entry name" value="CMAS"/>
    <property type="match status" value="1"/>
</dbReference>
<comment type="caution">
    <text evidence="1">The sequence shown here is derived from an EMBL/GenBank/DDBJ whole genome shotgun (WGS) entry which is preliminary data.</text>
</comment>
<keyword evidence="2" id="KW-1185">Reference proteome</keyword>
<dbReference type="PANTHER" id="PTHR43832:SF1">
    <property type="entry name" value="S-ADENOSYL-L-METHIONINE-DEPENDENT METHYLTRANSFERASES SUPERFAMILY PROTEIN"/>
    <property type="match status" value="1"/>
</dbReference>
<proteinExistence type="predicted"/>
<evidence type="ECO:0000313" key="1">
    <source>
        <dbReference type="EMBL" id="SIR32404.1"/>
    </source>
</evidence>
<dbReference type="PANTHER" id="PTHR43832">
    <property type="match status" value="1"/>
</dbReference>
<dbReference type="FunFam" id="3.40.50.150:FF:000554">
    <property type="entry name" value="Cation-transporting ATPase"/>
    <property type="match status" value="1"/>
</dbReference>
<dbReference type="OrthoDB" id="9782855at2"/>
<reference evidence="1 2" key="1">
    <citation type="submission" date="2017-01" db="EMBL/GenBank/DDBJ databases">
        <authorList>
            <person name="Varghese N."/>
            <person name="Submissions S."/>
        </authorList>
    </citation>
    <scope>NUCLEOTIDE SEQUENCE [LARGE SCALE GENOMIC DNA]</scope>
    <source>
        <strain evidence="1 2">ATCC 35905</strain>
    </source>
</reference>
<dbReference type="Proteomes" id="UP000186308">
    <property type="component" value="Unassembled WGS sequence"/>
</dbReference>
<dbReference type="InterPro" id="IPR029063">
    <property type="entry name" value="SAM-dependent_MTases_sf"/>
</dbReference>
<gene>
    <name evidence="1" type="ORF">SAMN05421828_12454</name>
</gene>